<accession>A0A8S5PB94</accession>
<evidence type="ECO:0000313" key="1">
    <source>
        <dbReference type="EMBL" id="DAE03641.1"/>
    </source>
</evidence>
<proteinExistence type="predicted"/>
<dbReference type="EMBL" id="BK015369">
    <property type="protein sequence ID" value="DAE03641.1"/>
    <property type="molecule type" value="Genomic_DNA"/>
</dbReference>
<name>A0A8S5PB94_9CAUD</name>
<protein>
    <submittedName>
        <fullName evidence="1">Uncharacterized protein</fullName>
    </submittedName>
</protein>
<organism evidence="1">
    <name type="scientific">Siphoviridae sp. ctsfh5</name>
    <dbReference type="NCBI Taxonomy" id="2825697"/>
    <lineage>
        <taxon>Viruses</taxon>
        <taxon>Duplodnaviria</taxon>
        <taxon>Heunggongvirae</taxon>
        <taxon>Uroviricota</taxon>
        <taxon>Caudoviricetes</taxon>
    </lineage>
</organism>
<sequence length="29" mass="3567">MFRSWYNRKSKESSIYAMFCVYVKRVSSI</sequence>
<reference evidence="1" key="1">
    <citation type="journal article" date="2021" name="Proc. Natl. Acad. Sci. U.S.A.">
        <title>A Catalog of Tens of Thousands of Viruses from Human Metagenomes Reveals Hidden Associations with Chronic Diseases.</title>
        <authorList>
            <person name="Tisza M.J."/>
            <person name="Buck C.B."/>
        </authorList>
    </citation>
    <scope>NUCLEOTIDE SEQUENCE</scope>
    <source>
        <strain evidence="1">Ctsfh5</strain>
    </source>
</reference>